<dbReference type="FunFam" id="1.10.1000.11:FF:000002">
    <property type="entry name" value="Cytohesin 1"/>
    <property type="match status" value="1"/>
</dbReference>
<dbReference type="GO" id="GO:0005829">
    <property type="term" value="C:cytosol"/>
    <property type="evidence" value="ECO:0007669"/>
    <property type="project" value="UniProtKB-SubCell"/>
</dbReference>
<dbReference type="PANTHER" id="PTHR10663:SF322">
    <property type="entry name" value="ARF GUANINE-NUCLEOTIDE EXCHANGE FACTOR GNL2"/>
    <property type="match status" value="1"/>
</dbReference>
<dbReference type="InterPro" id="IPR035999">
    <property type="entry name" value="Sec7_dom_sf"/>
</dbReference>
<evidence type="ECO:0000256" key="3">
    <source>
        <dbReference type="ARBA" id="ARBA00022658"/>
    </source>
</evidence>
<organism evidence="5 6">
    <name type="scientific">Rosa chinensis</name>
    <name type="common">China rose</name>
    <dbReference type="NCBI Taxonomy" id="74649"/>
    <lineage>
        <taxon>Eukaryota</taxon>
        <taxon>Viridiplantae</taxon>
        <taxon>Streptophyta</taxon>
        <taxon>Embryophyta</taxon>
        <taxon>Tracheophyta</taxon>
        <taxon>Spermatophyta</taxon>
        <taxon>Magnoliopsida</taxon>
        <taxon>eudicotyledons</taxon>
        <taxon>Gunneridae</taxon>
        <taxon>Pentapetalae</taxon>
        <taxon>rosids</taxon>
        <taxon>fabids</taxon>
        <taxon>Rosales</taxon>
        <taxon>Rosaceae</taxon>
        <taxon>Rosoideae</taxon>
        <taxon>Rosoideae incertae sedis</taxon>
        <taxon>Rosa</taxon>
    </lineage>
</organism>
<comment type="subcellular location">
    <subcellularLocation>
        <location evidence="2">Cytoplasm</location>
        <location evidence="2">Cytosol</location>
    </subcellularLocation>
    <subcellularLocation>
        <location evidence="1">Membrane</location>
        <topology evidence="1">Peripheral membrane protein</topology>
        <orientation evidence="1">Cytoplasmic side</orientation>
    </subcellularLocation>
</comment>
<reference evidence="5 6" key="1">
    <citation type="journal article" date="2018" name="Nat. Genet.">
        <title>The Rosa genome provides new insights in the design of modern roses.</title>
        <authorList>
            <person name="Bendahmane M."/>
        </authorList>
    </citation>
    <scope>NUCLEOTIDE SEQUENCE [LARGE SCALE GENOMIC DNA]</scope>
    <source>
        <strain evidence="6">cv. Old Blush</strain>
    </source>
</reference>
<dbReference type="EMBL" id="PDCK01000040">
    <property type="protein sequence ID" value="PRQ46601.1"/>
    <property type="molecule type" value="Genomic_DNA"/>
</dbReference>
<evidence type="ECO:0000259" key="4">
    <source>
        <dbReference type="PROSITE" id="PS50190"/>
    </source>
</evidence>
<dbReference type="GO" id="GO:0005085">
    <property type="term" value="F:guanyl-nucleotide exchange factor activity"/>
    <property type="evidence" value="ECO:0007669"/>
    <property type="project" value="UniProtKB-KW"/>
</dbReference>
<comment type="caution">
    <text evidence="5">The sequence shown here is derived from an EMBL/GenBank/DDBJ whole genome shotgun (WGS) entry which is preliminary data.</text>
</comment>
<dbReference type="GO" id="GO:0032012">
    <property type="term" value="P:regulation of ARF protein signal transduction"/>
    <property type="evidence" value="ECO:0007669"/>
    <property type="project" value="InterPro"/>
</dbReference>
<proteinExistence type="predicted"/>
<dbReference type="Gramene" id="PRQ46601">
    <property type="protein sequence ID" value="PRQ46601"/>
    <property type="gene ID" value="RchiOBHm_Chr2g0090771"/>
</dbReference>
<sequence>MENHDKKQAIKLKRKELGLSCMLNTEVGTVLAVIRRPSETVFGAAPDDSIDPSLLQSLKSLRALIFNPQQEWRTIDPSIYLSPFLDVIQSDFVQASATRVALSATLKILKLGVFDEKTPGAKDAINTVVNAITTCRLEKTDPVSEGAVMMNILQLLTGVMNHRASMLLSDQAVCTIVNTCFQVVQQSTNRGDLLQRNARYTMHELIHIIFSRLPEVEMSHEDEETDNEDVDDGGLDFGYGMRCAVDIFHFLCSLLNVVEVVETEGSTVQTADEDVQLFALVLINTAIELSGDGIGTHSKLLRMMKDDLFHHLVHYGTCSSPVVFSMICSTVLNMYHFLRRYIRLQLESFFAFVLFRVAGAPGATTQLQEVALEGIINFCRQPTFIVEVYVNYDCDPFCHNVFEEIGKLLCKQSFPVGGPLSSLQIQAFEGLVVMIHNIADSIDKENDTSPSGPYPVEITEYTPFWEDEAKEDSEIWVGFVRLRKAQKKKILIAGHHYNRDEKKGMEYLKLTKLVSDPPDPKALAFFFRYTPGLDKMLIGDYLGDPDEFHIEVLREYTETFGFAGMNLDSGLRTFLETFRLPGESQKIERILEVFSENFYEQQPTDIFANKDTVLILCYSLIMLNTDQHNPQVKKKMTEDEFIRNNRAINGGKDLPREYLSELFHSISHNAFTTFGLQVEMNPSKWIELMNRTKTVQPYFLCEFDRRLGRDMFACIAGPSVAALSAVFEHAEEEELLHECIEGMFSVARVAQYGLEDTLDELLATLSKFTTLLNPYASAEETLFAFSKDLKPRMATLAVFTIANNFGESIRGAGGTLLNAC</sequence>
<evidence type="ECO:0000313" key="6">
    <source>
        <dbReference type="Proteomes" id="UP000238479"/>
    </source>
</evidence>
<dbReference type="InterPro" id="IPR032691">
    <property type="entry name" value="Mon2/Sec7/BIG1-like_HUS"/>
</dbReference>
<dbReference type="Pfam" id="PF01369">
    <property type="entry name" value="Sec7"/>
    <property type="match status" value="1"/>
</dbReference>
<dbReference type="Proteomes" id="UP000238479">
    <property type="component" value="Chromosome 2"/>
</dbReference>
<dbReference type="InterPro" id="IPR016024">
    <property type="entry name" value="ARM-type_fold"/>
</dbReference>
<dbReference type="PROSITE" id="PS50190">
    <property type="entry name" value="SEC7"/>
    <property type="match status" value="1"/>
</dbReference>
<dbReference type="SUPFAM" id="SSF48371">
    <property type="entry name" value="ARM repeat"/>
    <property type="match status" value="1"/>
</dbReference>
<dbReference type="InterPro" id="IPR023394">
    <property type="entry name" value="Sec7_C_sf"/>
</dbReference>
<dbReference type="SMART" id="SM00222">
    <property type="entry name" value="Sec7"/>
    <property type="match status" value="1"/>
</dbReference>
<gene>
    <name evidence="5" type="ORF">RchiOBHm_Chr2g0090771</name>
</gene>
<dbReference type="AlphaFoldDB" id="A0A2P6RJM7"/>
<protein>
    <submittedName>
        <fullName evidence="5">Putative Sec7 domain, guanine nucleotide exchange factor</fullName>
    </submittedName>
</protein>
<keyword evidence="3" id="KW-0344">Guanine-nucleotide releasing factor</keyword>
<evidence type="ECO:0000256" key="2">
    <source>
        <dbReference type="ARBA" id="ARBA00004514"/>
    </source>
</evidence>
<dbReference type="STRING" id="74649.A0A2P6RJM7"/>
<dbReference type="PANTHER" id="PTHR10663">
    <property type="entry name" value="GUANYL-NUCLEOTIDE EXCHANGE FACTOR"/>
    <property type="match status" value="1"/>
</dbReference>
<feature type="domain" description="SEC7" evidence="4">
    <location>
        <begin position="484"/>
        <end position="669"/>
    </location>
</feature>
<dbReference type="Gene3D" id="1.10.1000.11">
    <property type="entry name" value="Arf Nucleotide-binding Site Opener,domain 2"/>
    <property type="match status" value="1"/>
</dbReference>
<dbReference type="OMA" id="EVEMSHE"/>
<accession>A0A2P6RJM7</accession>
<dbReference type="InterPro" id="IPR000904">
    <property type="entry name" value="Sec7_dom"/>
</dbReference>
<keyword evidence="6" id="KW-1185">Reference proteome</keyword>
<dbReference type="CDD" id="cd00171">
    <property type="entry name" value="Sec7"/>
    <property type="match status" value="1"/>
</dbReference>
<dbReference type="GO" id="GO:0016020">
    <property type="term" value="C:membrane"/>
    <property type="evidence" value="ECO:0007669"/>
    <property type="project" value="UniProtKB-SubCell"/>
</dbReference>
<dbReference type="Gene3D" id="1.10.220.20">
    <property type="match status" value="1"/>
</dbReference>
<evidence type="ECO:0000256" key="1">
    <source>
        <dbReference type="ARBA" id="ARBA00004287"/>
    </source>
</evidence>
<dbReference type="SUPFAM" id="SSF48425">
    <property type="entry name" value="Sec7 domain"/>
    <property type="match status" value="1"/>
</dbReference>
<name>A0A2P6RJM7_ROSCH</name>
<evidence type="ECO:0000313" key="5">
    <source>
        <dbReference type="EMBL" id="PRQ46601.1"/>
    </source>
</evidence>
<dbReference type="Pfam" id="PF12783">
    <property type="entry name" value="Sec7-like_HUS"/>
    <property type="match status" value="1"/>
</dbReference>